<evidence type="ECO:0000256" key="3">
    <source>
        <dbReference type="ARBA" id="ARBA00022490"/>
    </source>
</evidence>
<evidence type="ECO:0000256" key="1">
    <source>
        <dbReference type="ARBA" id="ARBA00004496"/>
    </source>
</evidence>
<name>A0A225AQA4_TALAT</name>
<keyword evidence="5" id="KW-1185">Reference proteome</keyword>
<dbReference type="SUPFAM" id="SSF50729">
    <property type="entry name" value="PH domain-like"/>
    <property type="match status" value="1"/>
</dbReference>
<dbReference type="STRING" id="1441469.A0A225AQA4"/>
<dbReference type="GO" id="GO:0005737">
    <property type="term" value="C:cytoplasm"/>
    <property type="evidence" value="ECO:0007669"/>
    <property type="project" value="UniProtKB-SubCell"/>
</dbReference>
<dbReference type="Pfam" id="PF06058">
    <property type="entry name" value="DCP1"/>
    <property type="match status" value="1"/>
</dbReference>
<dbReference type="EMBL" id="LFMY01000011">
    <property type="protein sequence ID" value="OKL57789.1"/>
    <property type="molecule type" value="Genomic_DNA"/>
</dbReference>
<dbReference type="Gene3D" id="2.30.29.30">
    <property type="entry name" value="Pleckstrin-homology domain (PH domain)/Phosphotyrosine-binding domain (PTB)"/>
    <property type="match status" value="1"/>
</dbReference>
<evidence type="ECO:0000313" key="5">
    <source>
        <dbReference type="Proteomes" id="UP000214365"/>
    </source>
</evidence>
<sequence length="216" mass="23192">MFICQLAQGSYGEERYSVFVLNRRGLNNFDILLTDGENVEITDEFVILKADQGSEVSGISTTNNNNGPSSSHIIGLWIFSEPPPNSTAETRKINAEVIKECATHAGRSMELARESMAAIQQQQQQAYSSVPMGRQISLKELFGQQRAQDDGFSHNLAGGGSGTEMLPNGEVGGGMAWGHAAPPADQLPTSTAQVMHQPAGNVLTDLFLRAGLVNQS</sequence>
<accession>A0A225AQA4</accession>
<dbReference type="GO" id="GO:0000290">
    <property type="term" value="P:deadenylation-dependent decapping of nuclear-transcribed mRNA"/>
    <property type="evidence" value="ECO:0007669"/>
    <property type="project" value="InterPro"/>
</dbReference>
<dbReference type="InterPro" id="IPR010334">
    <property type="entry name" value="Dcp1"/>
</dbReference>
<evidence type="ECO:0000256" key="2">
    <source>
        <dbReference type="ARBA" id="ARBA00008778"/>
    </source>
</evidence>
<gene>
    <name evidence="4" type="ORF">UA08_07024</name>
</gene>
<comment type="subcellular location">
    <subcellularLocation>
        <location evidence="1">Cytoplasm</location>
    </subcellularLocation>
</comment>
<comment type="caution">
    <text evidence="4">The sequence shown here is derived from an EMBL/GenBank/DDBJ whole genome shotgun (WGS) entry which is preliminary data.</text>
</comment>
<dbReference type="RefSeq" id="XP_020117910.1">
    <property type="nucleotide sequence ID" value="XM_020261919.1"/>
</dbReference>
<organism evidence="4 5">
    <name type="scientific">Talaromyces atroroseus</name>
    <dbReference type="NCBI Taxonomy" id="1441469"/>
    <lineage>
        <taxon>Eukaryota</taxon>
        <taxon>Fungi</taxon>
        <taxon>Dikarya</taxon>
        <taxon>Ascomycota</taxon>
        <taxon>Pezizomycotina</taxon>
        <taxon>Eurotiomycetes</taxon>
        <taxon>Eurotiomycetidae</taxon>
        <taxon>Eurotiales</taxon>
        <taxon>Trichocomaceae</taxon>
        <taxon>Talaromyces</taxon>
        <taxon>Talaromyces sect. Trachyspermi</taxon>
    </lineage>
</organism>
<dbReference type="Proteomes" id="UP000214365">
    <property type="component" value="Unassembled WGS sequence"/>
</dbReference>
<dbReference type="OrthoDB" id="440673at2759"/>
<reference evidence="4 5" key="1">
    <citation type="submission" date="2015-06" db="EMBL/GenBank/DDBJ databases">
        <title>Talaromyces atroroseus IBT 11181 draft genome.</title>
        <authorList>
            <person name="Rasmussen K.B."/>
            <person name="Rasmussen S."/>
            <person name="Petersen B."/>
            <person name="Sicheritz-Ponten T."/>
            <person name="Mortensen U.H."/>
            <person name="Thrane U."/>
        </authorList>
    </citation>
    <scope>NUCLEOTIDE SEQUENCE [LARGE SCALE GENOMIC DNA]</scope>
    <source>
        <strain evidence="4 5">IBT 11181</strain>
    </source>
</reference>
<keyword evidence="3" id="KW-0963">Cytoplasm</keyword>
<comment type="similarity">
    <text evidence="2">Belongs to the DCP1 family.</text>
</comment>
<dbReference type="InterPro" id="IPR011993">
    <property type="entry name" value="PH-like_dom_sf"/>
</dbReference>
<protein>
    <submittedName>
        <fullName evidence="4">Uncharacterized protein</fullName>
    </submittedName>
</protein>
<evidence type="ECO:0000313" key="4">
    <source>
        <dbReference type="EMBL" id="OKL57789.1"/>
    </source>
</evidence>
<proteinExistence type="inferred from homology"/>
<dbReference type="GeneID" id="31006780"/>
<dbReference type="GO" id="GO:0008047">
    <property type="term" value="F:enzyme activator activity"/>
    <property type="evidence" value="ECO:0007669"/>
    <property type="project" value="InterPro"/>
</dbReference>
<dbReference type="AlphaFoldDB" id="A0A225AQA4"/>